<dbReference type="SUPFAM" id="SSF48452">
    <property type="entry name" value="TPR-like"/>
    <property type="match status" value="2"/>
</dbReference>
<keyword evidence="1" id="KW-0677">Repeat</keyword>
<evidence type="ECO:0008006" key="7">
    <source>
        <dbReference type="Google" id="ProtNLM"/>
    </source>
</evidence>
<evidence type="ECO:0000256" key="2">
    <source>
        <dbReference type="ARBA" id="ARBA00022803"/>
    </source>
</evidence>
<feature type="non-terminal residue" evidence="5">
    <location>
        <position position="271"/>
    </location>
</feature>
<keyword evidence="2 3" id="KW-0802">TPR repeat</keyword>
<evidence type="ECO:0000256" key="3">
    <source>
        <dbReference type="PROSITE-ProRule" id="PRU00339"/>
    </source>
</evidence>
<feature type="repeat" description="TPR" evidence="3">
    <location>
        <begin position="67"/>
        <end position="100"/>
    </location>
</feature>
<evidence type="ECO:0000256" key="1">
    <source>
        <dbReference type="ARBA" id="ARBA00022737"/>
    </source>
</evidence>
<dbReference type="PANTHER" id="PTHR45641">
    <property type="entry name" value="TETRATRICOPEPTIDE REPEAT PROTEIN (AFU_ORTHOLOGUE AFUA_6G03870)"/>
    <property type="match status" value="1"/>
</dbReference>
<dbReference type="SMART" id="SM00028">
    <property type="entry name" value="TPR"/>
    <property type="match status" value="5"/>
</dbReference>
<name>A0A8S2V289_9BILA</name>
<dbReference type="PANTHER" id="PTHR45641:SF19">
    <property type="entry name" value="NEPHROCYSTIN-3"/>
    <property type="match status" value="1"/>
</dbReference>
<dbReference type="InterPro" id="IPR019734">
    <property type="entry name" value="TPR_rpt"/>
</dbReference>
<dbReference type="Pfam" id="PF13424">
    <property type="entry name" value="TPR_12"/>
    <property type="match status" value="2"/>
</dbReference>
<dbReference type="InterPro" id="IPR011990">
    <property type="entry name" value="TPR-like_helical_dom_sf"/>
</dbReference>
<accession>A0A8S2V289</accession>
<proteinExistence type="predicted"/>
<gene>
    <name evidence="4" type="ORF">OVA965_LOCUS40777</name>
    <name evidence="5" type="ORF">TMI583_LOCUS42274</name>
</gene>
<reference evidence="5" key="1">
    <citation type="submission" date="2021-02" db="EMBL/GenBank/DDBJ databases">
        <authorList>
            <person name="Nowell W R."/>
        </authorList>
    </citation>
    <scope>NUCLEOTIDE SEQUENCE</scope>
</reference>
<dbReference type="AlphaFoldDB" id="A0A8S2V289"/>
<dbReference type="Pfam" id="PF13432">
    <property type="entry name" value="TPR_16"/>
    <property type="match status" value="1"/>
</dbReference>
<sequence length="271" mass="31169">MGKYDQSLKYFHNLLRDGKNEDTARIHNQIGLVHFYKGELHEALKSFQLSYDLMMNAESSPRLIDSARPLTHIGAVYHRERLYDKALKFYHKALVIDENFYGKDYIKTAMSRNNIGIIYYDKEEYERALEHIKYALEIRRANLPSEHVDIAGSLNNIRLIYGKMGRFHAAIQCHLESLRIKQKFLPSEHNEIGQSLINLGNLFRDNNQSEKASHYYSEVSRIKKNTLSTNDNHHPDVEALMIGHGDQQVSFSPYALTSKTSSSCGETSVSA</sequence>
<feature type="repeat" description="TPR" evidence="3">
    <location>
        <begin position="109"/>
        <end position="142"/>
    </location>
</feature>
<organism evidence="5 6">
    <name type="scientific">Didymodactylos carnosus</name>
    <dbReference type="NCBI Taxonomy" id="1234261"/>
    <lineage>
        <taxon>Eukaryota</taxon>
        <taxon>Metazoa</taxon>
        <taxon>Spiralia</taxon>
        <taxon>Gnathifera</taxon>
        <taxon>Rotifera</taxon>
        <taxon>Eurotatoria</taxon>
        <taxon>Bdelloidea</taxon>
        <taxon>Philodinida</taxon>
        <taxon>Philodinidae</taxon>
        <taxon>Didymodactylos</taxon>
    </lineage>
</organism>
<comment type="caution">
    <text evidence="5">The sequence shown here is derived from an EMBL/GenBank/DDBJ whole genome shotgun (WGS) entry which is preliminary data.</text>
</comment>
<dbReference type="EMBL" id="CAJNOK010045128">
    <property type="protein sequence ID" value="CAF1577616.1"/>
    <property type="molecule type" value="Genomic_DNA"/>
</dbReference>
<evidence type="ECO:0000313" key="4">
    <source>
        <dbReference type="EMBL" id="CAF1577616.1"/>
    </source>
</evidence>
<dbReference type="Gene3D" id="1.25.40.10">
    <property type="entry name" value="Tetratricopeptide repeat domain"/>
    <property type="match status" value="2"/>
</dbReference>
<dbReference type="PROSITE" id="PS50005">
    <property type="entry name" value="TPR"/>
    <property type="match status" value="2"/>
</dbReference>
<evidence type="ECO:0000313" key="6">
    <source>
        <dbReference type="Proteomes" id="UP000682733"/>
    </source>
</evidence>
<dbReference type="Proteomes" id="UP000677228">
    <property type="component" value="Unassembled WGS sequence"/>
</dbReference>
<evidence type="ECO:0000313" key="5">
    <source>
        <dbReference type="EMBL" id="CAF4375539.1"/>
    </source>
</evidence>
<dbReference type="EMBL" id="CAJOBA010068098">
    <property type="protein sequence ID" value="CAF4375539.1"/>
    <property type="molecule type" value="Genomic_DNA"/>
</dbReference>
<dbReference type="Proteomes" id="UP000682733">
    <property type="component" value="Unassembled WGS sequence"/>
</dbReference>
<protein>
    <recommendedName>
        <fullName evidence="7">Kinesin light chain</fullName>
    </recommendedName>
</protein>